<keyword evidence="4" id="KW-1185">Reference proteome</keyword>
<evidence type="ECO:0000259" key="2">
    <source>
        <dbReference type="Pfam" id="PF13568"/>
    </source>
</evidence>
<sequence>MNKFYFLLLFLTCLGSGSMAQDNSQQEQFAKRSYTGIKGGANLSTFSGDMQNLERQFGANAGIYALYMESEHFGIQPEIQYSLQGAGEKGRGHLLMHYLAIPIMLKYYPAPSFSIQAGPYAALLLKAKYEYEAIDVTDNKAKGNDFGFAYGFSVGNESKLTFGVRHHVGLSSIYKDFKAYNQTVQASLSFCISQK</sequence>
<dbReference type="InterPro" id="IPR025665">
    <property type="entry name" value="Beta-barrel_OMP_2"/>
</dbReference>
<keyword evidence="1" id="KW-0732">Signal</keyword>
<feature type="chain" id="PRO_5045718531" evidence="1">
    <location>
        <begin position="21"/>
        <end position="195"/>
    </location>
</feature>
<reference evidence="3 4" key="1">
    <citation type="submission" date="2021-07" db="EMBL/GenBank/DDBJ databases">
        <authorList>
            <person name="Kim M.K."/>
        </authorList>
    </citation>
    <scope>NUCLEOTIDE SEQUENCE [LARGE SCALE GENOMIC DNA]</scope>
    <source>
        <strain evidence="3 4">HLY7-15</strain>
    </source>
</reference>
<protein>
    <submittedName>
        <fullName evidence="3">PorT family protein</fullName>
    </submittedName>
</protein>
<evidence type="ECO:0000313" key="4">
    <source>
        <dbReference type="Proteomes" id="UP000774935"/>
    </source>
</evidence>
<proteinExistence type="predicted"/>
<feature type="signal peptide" evidence="1">
    <location>
        <begin position="1"/>
        <end position="20"/>
    </location>
</feature>
<comment type="caution">
    <text evidence="3">The sequence shown here is derived from an EMBL/GenBank/DDBJ whole genome shotgun (WGS) entry which is preliminary data.</text>
</comment>
<evidence type="ECO:0000256" key="1">
    <source>
        <dbReference type="SAM" id="SignalP"/>
    </source>
</evidence>
<organism evidence="3 4">
    <name type="scientific">Pontibacter populi</name>
    <dbReference type="NCBI Taxonomy" id="890055"/>
    <lineage>
        <taxon>Bacteria</taxon>
        <taxon>Pseudomonadati</taxon>
        <taxon>Bacteroidota</taxon>
        <taxon>Cytophagia</taxon>
        <taxon>Cytophagales</taxon>
        <taxon>Hymenobacteraceae</taxon>
        <taxon>Pontibacter</taxon>
    </lineage>
</organism>
<dbReference type="EMBL" id="JAHWXQ010000001">
    <property type="protein sequence ID" value="MBW3364326.1"/>
    <property type="molecule type" value="Genomic_DNA"/>
</dbReference>
<evidence type="ECO:0000313" key="3">
    <source>
        <dbReference type="EMBL" id="MBW3364326.1"/>
    </source>
</evidence>
<gene>
    <name evidence="3" type="ORF">KYK27_04685</name>
</gene>
<dbReference type="Pfam" id="PF13568">
    <property type="entry name" value="OMP_b-brl_2"/>
    <property type="match status" value="1"/>
</dbReference>
<name>A0ABS6XB44_9BACT</name>
<dbReference type="RefSeq" id="WP_199108829.1">
    <property type="nucleotide sequence ID" value="NZ_JAHWXQ010000001.1"/>
</dbReference>
<accession>A0ABS6XB44</accession>
<feature type="domain" description="Outer membrane protein beta-barrel" evidence="2">
    <location>
        <begin position="24"/>
        <end position="174"/>
    </location>
</feature>
<dbReference type="Proteomes" id="UP000774935">
    <property type="component" value="Unassembled WGS sequence"/>
</dbReference>